<proteinExistence type="predicted"/>
<dbReference type="EMBL" id="JAZDWU010000005">
    <property type="protein sequence ID" value="KAL0001463.1"/>
    <property type="molecule type" value="Genomic_DNA"/>
</dbReference>
<sequence length="277" mass="31252">MIMVPHDFHRMTSLRCDRAIINLEGESSIQLGIDLLRQRHMKEMVCYFDLETDQKPLPQETPEDCAWMAREFLLSSSSVRAHFDGLSFDEVIWSPLVSIPPVADLALEVASFITFGITQPLEGASLRVLYWAETASCQLGTVGLIGDGLVAPPDLLWSVYAYGLDGFTWERPVGCNPNVMGYPFLEGTRVPSMEEHEELVWLVGNLNLEVTQYSRPTLEEFGAIMGEPELGSIILPTLKEDLFDMAHQLFGVPLTMAKRWCTFDKVECLHGFKYFPQ</sequence>
<organism evidence="1 2">
    <name type="scientific">Lithocarpus litseifolius</name>
    <dbReference type="NCBI Taxonomy" id="425828"/>
    <lineage>
        <taxon>Eukaryota</taxon>
        <taxon>Viridiplantae</taxon>
        <taxon>Streptophyta</taxon>
        <taxon>Embryophyta</taxon>
        <taxon>Tracheophyta</taxon>
        <taxon>Spermatophyta</taxon>
        <taxon>Magnoliopsida</taxon>
        <taxon>eudicotyledons</taxon>
        <taxon>Gunneridae</taxon>
        <taxon>Pentapetalae</taxon>
        <taxon>rosids</taxon>
        <taxon>fabids</taxon>
        <taxon>Fagales</taxon>
        <taxon>Fagaceae</taxon>
        <taxon>Lithocarpus</taxon>
    </lineage>
</organism>
<keyword evidence="2" id="KW-1185">Reference proteome</keyword>
<protein>
    <submittedName>
        <fullName evidence="1">Uncharacterized protein</fullName>
    </submittedName>
</protein>
<accession>A0AAW2CVI8</accession>
<evidence type="ECO:0000313" key="1">
    <source>
        <dbReference type="EMBL" id="KAL0001463.1"/>
    </source>
</evidence>
<comment type="caution">
    <text evidence="1">The sequence shown here is derived from an EMBL/GenBank/DDBJ whole genome shotgun (WGS) entry which is preliminary data.</text>
</comment>
<gene>
    <name evidence="1" type="ORF">SO802_015244</name>
</gene>
<reference evidence="1 2" key="1">
    <citation type="submission" date="2024-01" db="EMBL/GenBank/DDBJ databases">
        <title>A telomere-to-telomere, gap-free genome of sweet tea (Lithocarpus litseifolius).</title>
        <authorList>
            <person name="Zhou J."/>
        </authorList>
    </citation>
    <scope>NUCLEOTIDE SEQUENCE [LARGE SCALE GENOMIC DNA]</scope>
    <source>
        <strain evidence="1">Zhou-2022a</strain>
        <tissue evidence="1">Leaf</tissue>
    </source>
</reference>
<dbReference type="AlphaFoldDB" id="A0AAW2CVI8"/>
<dbReference type="Proteomes" id="UP001459277">
    <property type="component" value="Unassembled WGS sequence"/>
</dbReference>
<evidence type="ECO:0000313" key="2">
    <source>
        <dbReference type="Proteomes" id="UP001459277"/>
    </source>
</evidence>
<name>A0AAW2CVI8_9ROSI</name>